<feature type="domain" description="Immunoglobulin" evidence="2">
    <location>
        <begin position="269"/>
        <end position="374"/>
    </location>
</feature>
<feature type="domain" description="Immunoglobulin" evidence="2">
    <location>
        <begin position="62"/>
        <end position="164"/>
    </location>
</feature>
<reference evidence="3" key="1">
    <citation type="submission" date="2025-08" db="UniProtKB">
        <authorList>
            <consortium name="Ensembl"/>
        </authorList>
    </citation>
    <scope>IDENTIFICATION</scope>
</reference>
<dbReference type="SUPFAM" id="SSF48726">
    <property type="entry name" value="Immunoglobulin"/>
    <property type="match status" value="5"/>
</dbReference>
<feature type="transmembrane region" description="Helical" evidence="1">
    <location>
        <begin position="31"/>
        <end position="53"/>
    </location>
</feature>
<keyword evidence="1" id="KW-1133">Transmembrane helix</keyword>
<evidence type="ECO:0000256" key="1">
    <source>
        <dbReference type="SAM" id="Phobius"/>
    </source>
</evidence>
<dbReference type="Ensembl" id="ENSCCRT00010071772.1">
    <property type="protein sequence ID" value="ENSCCRP00010065248.1"/>
    <property type="gene ID" value="ENSCCRG00010027933.1"/>
</dbReference>
<accession>A0A8C1QU54</accession>
<dbReference type="FunFam" id="2.60.40.10:FF:002431">
    <property type="entry name" value="Si:ch211-222k6.3"/>
    <property type="match status" value="1"/>
</dbReference>
<organism evidence="3 4">
    <name type="scientific">Cyprinus carpio</name>
    <name type="common">Common carp</name>
    <dbReference type="NCBI Taxonomy" id="7962"/>
    <lineage>
        <taxon>Eukaryota</taxon>
        <taxon>Metazoa</taxon>
        <taxon>Chordata</taxon>
        <taxon>Craniata</taxon>
        <taxon>Vertebrata</taxon>
        <taxon>Euteleostomi</taxon>
        <taxon>Actinopterygii</taxon>
        <taxon>Neopterygii</taxon>
        <taxon>Teleostei</taxon>
        <taxon>Ostariophysi</taxon>
        <taxon>Cypriniformes</taxon>
        <taxon>Cyprinidae</taxon>
        <taxon>Cyprininae</taxon>
        <taxon>Cyprinus</taxon>
    </lineage>
</organism>
<dbReference type="SMART" id="SM00409">
    <property type="entry name" value="IG"/>
    <property type="match status" value="5"/>
</dbReference>
<dbReference type="Pfam" id="PF07686">
    <property type="entry name" value="V-set"/>
    <property type="match status" value="1"/>
</dbReference>
<dbReference type="PANTHER" id="PTHR21063">
    <property type="entry name" value="LFA-3"/>
    <property type="match status" value="1"/>
</dbReference>
<evidence type="ECO:0000313" key="4">
    <source>
        <dbReference type="Proteomes" id="UP000694427"/>
    </source>
</evidence>
<dbReference type="InterPro" id="IPR013783">
    <property type="entry name" value="Ig-like_fold"/>
</dbReference>
<dbReference type="PANTHER" id="PTHR21063:SF4">
    <property type="entry name" value="CD48 ANTIGEN-RELATED"/>
    <property type="match status" value="1"/>
</dbReference>
<evidence type="ECO:0000259" key="2">
    <source>
        <dbReference type="SMART" id="SM00409"/>
    </source>
</evidence>
<keyword evidence="4" id="KW-1185">Reference proteome</keyword>
<sequence>MFVVFVIDQTHIHTNDCLSLSVPVPGLSGGAVAGIVVGVLLLAAAVAGVMYYLRPRITDLPNQTWTVMEGDDVPLNPETDIQTGDEIQWLFVYEDTLIAEIKGETREMTTHEGPDQIFKNRLKLDETTGSLTITEILTKHAGLYTLKIRRGRETLKKRFNVSVSERMRRSVMEGDYVLLNPDTEIQKGDEVQWLCGYKEPQTVIAEIKNTEVTKYDHWRFRDRLKLNEETGTLIITKSTAAHEGYYTLKITRDRGRDKIYKRFFIFVTERKITEMEGESVTLKPAREIKKDDVIRWLFGDREQQTLIAEIKGKTGEILTRDDVADERFRDILELDETTGSLTITNTRTAHTGVYKLEIRSSSGDSEQTFIVTVREKVEQKLLKGGESVTLKPDTEIQRDDQILWMFGDQDKLIAQIRGGTVEMYDDVNKRFRDRLKLDKKTGSLTITKIEAEHTGLYKLQIISSRGTLVKRFKVLIQQRDVVVAAGESVHLYTGLNEIQRDDEIQWRFGDKNSLIAEIKGGTGETHDVTDERFRDSLELNKKTGDLIIKNSRTKHTGRYKLKISSSEGNTYSTYSVFIRGESLQSI</sequence>
<feature type="domain" description="Immunoglobulin" evidence="2">
    <location>
        <begin position="180"/>
        <end position="268"/>
    </location>
</feature>
<protein>
    <recommendedName>
        <fullName evidence="2">Immunoglobulin domain-containing protein</fullName>
    </recommendedName>
</protein>
<dbReference type="InterPro" id="IPR036179">
    <property type="entry name" value="Ig-like_dom_sf"/>
</dbReference>
<dbReference type="Proteomes" id="UP000694427">
    <property type="component" value="Unplaced"/>
</dbReference>
<dbReference type="InterPro" id="IPR003599">
    <property type="entry name" value="Ig_sub"/>
</dbReference>
<reference evidence="3" key="2">
    <citation type="submission" date="2025-09" db="UniProtKB">
        <authorList>
            <consortium name="Ensembl"/>
        </authorList>
    </citation>
    <scope>IDENTIFICATION</scope>
</reference>
<proteinExistence type="predicted"/>
<keyword evidence="1" id="KW-0472">Membrane</keyword>
<name>A0A8C1QU54_CYPCA</name>
<evidence type="ECO:0000313" key="3">
    <source>
        <dbReference type="Ensembl" id="ENSCCRP00010065248.1"/>
    </source>
</evidence>
<dbReference type="InterPro" id="IPR013106">
    <property type="entry name" value="Ig_V-set"/>
</dbReference>
<feature type="domain" description="Immunoglobulin" evidence="2">
    <location>
        <begin position="377"/>
        <end position="477"/>
    </location>
</feature>
<dbReference type="AlphaFoldDB" id="A0A8C1QU54"/>
<keyword evidence="1" id="KW-0812">Transmembrane</keyword>
<dbReference type="Gene3D" id="2.60.40.10">
    <property type="entry name" value="Immunoglobulins"/>
    <property type="match status" value="5"/>
</dbReference>
<feature type="domain" description="Immunoglobulin" evidence="2">
    <location>
        <begin position="478"/>
        <end position="579"/>
    </location>
</feature>